<dbReference type="PIRSF" id="PIRSF036431">
    <property type="entry name" value="STHK_DctB"/>
    <property type="match status" value="1"/>
</dbReference>
<evidence type="ECO:0000256" key="14">
    <source>
        <dbReference type="SAM" id="Coils"/>
    </source>
</evidence>
<dbReference type="CDD" id="cd00082">
    <property type="entry name" value="HisKA"/>
    <property type="match status" value="1"/>
</dbReference>
<evidence type="ECO:0000256" key="11">
    <source>
        <dbReference type="ARBA" id="ARBA00022989"/>
    </source>
</evidence>
<dbReference type="Pfam" id="PF02743">
    <property type="entry name" value="dCache_1"/>
    <property type="match status" value="1"/>
</dbReference>
<dbReference type="SUPFAM" id="SSF55874">
    <property type="entry name" value="ATPase domain of HSP90 chaperone/DNA topoisomerase II/histidine kinase"/>
    <property type="match status" value="1"/>
</dbReference>
<dbReference type="InterPro" id="IPR033479">
    <property type="entry name" value="dCache_1"/>
</dbReference>
<evidence type="ECO:0000256" key="1">
    <source>
        <dbReference type="ARBA" id="ARBA00000085"/>
    </source>
</evidence>
<comment type="subcellular location">
    <subcellularLocation>
        <location evidence="2">Cell membrane</location>
        <topology evidence="2">Multi-pass membrane protein</topology>
    </subcellularLocation>
</comment>
<evidence type="ECO:0000256" key="13">
    <source>
        <dbReference type="ARBA" id="ARBA00023136"/>
    </source>
</evidence>
<dbReference type="InterPro" id="IPR036890">
    <property type="entry name" value="HATPase_C_sf"/>
</dbReference>
<accession>A0ABP7DWM2</accession>
<feature type="domain" description="Histidine kinase" evidence="16">
    <location>
        <begin position="423"/>
        <end position="634"/>
    </location>
</feature>
<evidence type="ECO:0000256" key="8">
    <source>
        <dbReference type="ARBA" id="ARBA00022741"/>
    </source>
</evidence>
<keyword evidence="14" id="KW-0175">Coiled coil</keyword>
<comment type="caution">
    <text evidence="17">The sequence shown here is derived from an EMBL/GenBank/DDBJ whole genome shotgun (WGS) entry which is preliminary data.</text>
</comment>
<dbReference type="PROSITE" id="PS50109">
    <property type="entry name" value="HIS_KIN"/>
    <property type="match status" value="1"/>
</dbReference>
<evidence type="ECO:0000259" key="16">
    <source>
        <dbReference type="PROSITE" id="PS50109"/>
    </source>
</evidence>
<dbReference type="Gene3D" id="3.30.450.20">
    <property type="entry name" value="PAS domain"/>
    <property type="match status" value="3"/>
</dbReference>
<evidence type="ECO:0000256" key="9">
    <source>
        <dbReference type="ARBA" id="ARBA00022777"/>
    </source>
</evidence>
<keyword evidence="4" id="KW-1003">Cell membrane</keyword>
<feature type="transmembrane region" description="Helical" evidence="15">
    <location>
        <begin position="334"/>
        <end position="355"/>
    </location>
</feature>
<keyword evidence="10 17" id="KW-0067">ATP-binding</keyword>
<dbReference type="PANTHER" id="PTHR43065:SF46">
    <property type="entry name" value="C4-DICARBOXYLATE TRANSPORT SENSOR PROTEIN DCTB"/>
    <property type="match status" value="1"/>
</dbReference>
<protein>
    <recommendedName>
        <fullName evidence="3">histidine kinase</fullName>
        <ecNumber evidence="3">2.7.13.3</ecNumber>
    </recommendedName>
</protein>
<dbReference type="InterPro" id="IPR036097">
    <property type="entry name" value="HisK_dim/P_sf"/>
</dbReference>
<dbReference type="SUPFAM" id="SSF103190">
    <property type="entry name" value="Sensory domain-like"/>
    <property type="match status" value="1"/>
</dbReference>
<evidence type="ECO:0000256" key="4">
    <source>
        <dbReference type="ARBA" id="ARBA00022475"/>
    </source>
</evidence>
<dbReference type="PANTHER" id="PTHR43065">
    <property type="entry name" value="SENSOR HISTIDINE KINASE"/>
    <property type="match status" value="1"/>
</dbReference>
<evidence type="ECO:0000256" key="15">
    <source>
        <dbReference type="SAM" id="Phobius"/>
    </source>
</evidence>
<name>A0ABP7DWM2_9GAMM</name>
<evidence type="ECO:0000313" key="17">
    <source>
        <dbReference type="EMBL" id="GAA3710955.1"/>
    </source>
</evidence>
<feature type="coiled-coil region" evidence="14">
    <location>
        <begin position="384"/>
        <end position="411"/>
    </location>
</feature>
<keyword evidence="9" id="KW-0418">Kinase</keyword>
<evidence type="ECO:0000256" key="10">
    <source>
        <dbReference type="ARBA" id="ARBA00022840"/>
    </source>
</evidence>
<dbReference type="CDD" id="cd12914">
    <property type="entry name" value="PDC1_DGC_like"/>
    <property type="match status" value="1"/>
</dbReference>
<keyword evidence="7 15" id="KW-0812">Transmembrane</keyword>
<keyword evidence="13 15" id="KW-0472">Membrane</keyword>
<comment type="catalytic activity">
    <reaction evidence="1">
        <text>ATP + protein L-histidine = ADP + protein N-phospho-L-histidine.</text>
        <dbReference type="EC" id="2.7.13.3"/>
    </reaction>
</comment>
<organism evidence="17 18">
    <name type="scientific">Oceanisphaera sediminis</name>
    <dbReference type="NCBI Taxonomy" id="981381"/>
    <lineage>
        <taxon>Bacteria</taxon>
        <taxon>Pseudomonadati</taxon>
        <taxon>Pseudomonadota</taxon>
        <taxon>Gammaproteobacteria</taxon>
        <taxon>Aeromonadales</taxon>
        <taxon>Aeromonadaceae</taxon>
        <taxon>Oceanisphaera</taxon>
    </lineage>
</organism>
<dbReference type="GO" id="GO:0005524">
    <property type="term" value="F:ATP binding"/>
    <property type="evidence" value="ECO:0007669"/>
    <property type="project" value="UniProtKB-KW"/>
</dbReference>
<evidence type="ECO:0000256" key="12">
    <source>
        <dbReference type="ARBA" id="ARBA00023012"/>
    </source>
</evidence>
<evidence type="ECO:0000256" key="2">
    <source>
        <dbReference type="ARBA" id="ARBA00004651"/>
    </source>
</evidence>
<keyword evidence="8" id="KW-0547">Nucleotide-binding</keyword>
<dbReference type="EC" id="2.7.13.3" evidence="3"/>
<dbReference type="SMART" id="SM00388">
    <property type="entry name" value="HisKA"/>
    <property type="match status" value="1"/>
</dbReference>
<dbReference type="PRINTS" id="PR00344">
    <property type="entry name" value="BCTRLSENSOR"/>
</dbReference>
<dbReference type="Gene3D" id="6.10.250.3020">
    <property type="match status" value="1"/>
</dbReference>
<evidence type="ECO:0000256" key="6">
    <source>
        <dbReference type="ARBA" id="ARBA00022679"/>
    </source>
</evidence>
<evidence type="ECO:0000313" key="18">
    <source>
        <dbReference type="Proteomes" id="UP001501479"/>
    </source>
</evidence>
<keyword evidence="18" id="KW-1185">Reference proteome</keyword>
<dbReference type="Gene3D" id="3.30.565.10">
    <property type="entry name" value="Histidine kinase-like ATPase, C-terminal domain"/>
    <property type="match status" value="1"/>
</dbReference>
<dbReference type="InterPro" id="IPR017055">
    <property type="entry name" value="Sig_transdc_His_kinase_DctB"/>
</dbReference>
<keyword evidence="5" id="KW-0597">Phosphoprotein</keyword>
<dbReference type="Proteomes" id="UP001501479">
    <property type="component" value="Unassembled WGS sequence"/>
</dbReference>
<keyword evidence="11 15" id="KW-1133">Transmembrane helix</keyword>
<dbReference type="InterPro" id="IPR003661">
    <property type="entry name" value="HisK_dim/P_dom"/>
</dbReference>
<proteinExistence type="predicted"/>
<dbReference type="InterPro" id="IPR004358">
    <property type="entry name" value="Sig_transdc_His_kin-like_C"/>
</dbReference>
<dbReference type="InterPro" id="IPR005467">
    <property type="entry name" value="His_kinase_dom"/>
</dbReference>
<dbReference type="Pfam" id="PF02518">
    <property type="entry name" value="HATPase_c"/>
    <property type="match status" value="1"/>
</dbReference>
<keyword evidence="6" id="KW-0808">Transferase</keyword>
<dbReference type="SMART" id="SM00387">
    <property type="entry name" value="HATPase_c"/>
    <property type="match status" value="1"/>
</dbReference>
<evidence type="ECO:0000256" key="5">
    <source>
        <dbReference type="ARBA" id="ARBA00022553"/>
    </source>
</evidence>
<sequence>MRERSPLILLLLLGMALLAFVLTSSARMQAMEQIREQADANLSRYIVSLQYQLDRHRDLPRLLASQQQLISLLEHPGNAQNIDTANRYLAWVNATMGATDSYVIGTDGITRAASNWDQPHSFIGNDYSFRPYFQQAMEGGAGRYFALGNTSRVRGYFFSYPVLQAGQIIGIVVVKVDLEDIEADWSDPLQDILVMDEDGVIFISTRAYWRFRTLGYLPEVGRQTLRQSYGNHESQPRAGRPPVGPAASRLTEMDVARISASRRYGQAPLLPLDIIRREVTEQGDLLLTLVDTPGISSDRQSGRAGHYLLRSRLLPDAGMRVAVLASLRPLQSSLLKTLGLGLTFYLILAALVLFFSARHRMKQRHQAELQQAHEALELRVKLRTRELTDANQRLQQEIEQHHQTQNQLIQTAKLAVLGQLSAGINHELSQPITAIRHFADNGRKLLTRGRAEAVTTNLAEIAGLADRMASILQPLREFARPQQESGRGVNLQHLRQGVMVIMGSQLEQKQADISWPEGLERLWVTGDIGRLEQVLVNLIGNALQAMIGQSSPRIDIRLNSQSQWVRLSVRDHGPGLNPDALTHVFEPFYTTKPTGMGLGLSISHRIVHSLNGRLEAANHPQGGALFTLTLPSYSPQEHA</sequence>
<evidence type="ECO:0000256" key="7">
    <source>
        <dbReference type="ARBA" id="ARBA00022692"/>
    </source>
</evidence>
<keyword evidence="12" id="KW-0902">Two-component regulatory system</keyword>
<dbReference type="Gene3D" id="1.10.287.130">
    <property type="match status" value="1"/>
</dbReference>
<evidence type="ECO:0000256" key="3">
    <source>
        <dbReference type="ARBA" id="ARBA00012438"/>
    </source>
</evidence>
<dbReference type="InterPro" id="IPR029151">
    <property type="entry name" value="Sensor-like_sf"/>
</dbReference>
<dbReference type="InterPro" id="IPR003594">
    <property type="entry name" value="HATPase_dom"/>
</dbReference>
<dbReference type="EMBL" id="BAABDS010000027">
    <property type="protein sequence ID" value="GAA3710955.1"/>
    <property type="molecule type" value="Genomic_DNA"/>
</dbReference>
<reference evidence="18" key="1">
    <citation type="journal article" date="2019" name="Int. J. Syst. Evol. Microbiol.">
        <title>The Global Catalogue of Microorganisms (GCM) 10K type strain sequencing project: providing services to taxonomists for standard genome sequencing and annotation.</title>
        <authorList>
            <consortium name="The Broad Institute Genomics Platform"/>
            <consortium name="The Broad Institute Genome Sequencing Center for Infectious Disease"/>
            <person name="Wu L."/>
            <person name="Ma J."/>
        </authorList>
    </citation>
    <scope>NUCLEOTIDE SEQUENCE [LARGE SCALE GENOMIC DNA]</scope>
    <source>
        <strain evidence="18">JCM 17329</strain>
    </source>
</reference>
<gene>
    <name evidence="17" type="ORF">GCM10022421_17910</name>
</gene>
<dbReference type="SUPFAM" id="SSF47384">
    <property type="entry name" value="Homodimeric domain of signal transducing histidine kinase"/>
    <property type="match status" value="1"/>
</dbReference>